<dbReference type="EMBL" id="AP025017">
    <property type="protein sequence ID" value="BDA65011.1"/>
    <property type="molecule type" value="Genomic_DNA"/>
</dbReference>
<name>A0ABN6K5Z6_9ACTO</name>
<accession>A0ABN6K5Z6</accession>
<protein>
    <submittedName>
        <fullName evidence="2">Uncharacterized protein</fullName>
    </submittedName>
</protein>
<dbReference type="Proteomes" id="UP000824496">
    <property type="component" value="Chromosome"/>
</dbReference>
<evidence type="ECO:0000256" key="1">
    <source>
        <dbReference type="SAM" id="MobiDB-lite"/>
    </source>
</evidence>
<organism evidence="2 3">
    <name type="scientific">Actinomyces capricornis</name>
    <dbReference type="NCBI Taxonomy" id="2755559"/>
    <lineage>
        <taxon>Bacteria</taxon>
        <taxon>Bacillati</taxon>
        <taxon>Actinomycetota</taxon>
        <taxon>Actinomycetes</taxon>
        <taxon>Actinomycetales</taxon>
        <taxon>Actinomycetaceae</taxon>
        <taxon>Actinomyces</taxon>
    </lineage>
</organism>
<gene>
    <name evidence="2" type="ORF">MANAM107_18450</name>
</gene>
<evidence type="ECO:0000313" key="3">
    <source>
        <dbReference type="Proteomes" id="UP000824496"/>
    </source>
</evidence>
<sequence>MEAEQGLSHRLRLRTGNESDPSCNRRKAKKGDQGAYRSGFFRQNHIPPALTEKHWPGPGYLGSPRS</sequence>
<evidence type="ECO:0000313" key="2">
    <source>
        <dbReference type="EMBL" id="BDA65011.1"/>
    </source>
</evidence>
<reference evidence="2 3" key="1">
    <citation type="submission" date="2021-08" db="EMBL/GenBank/DDBJ databases">
        <title>Whole genome sequence of novel Actinomyces species strain MAS-1.</title>
        <authorList>
            <person name="Saito M."/>
            <person name="Kuwahara N."/>
            <person name="Takizawa T."/>
            <person name="Gotouda H."/>
            <person name="Ochiai T."/>
        </authorList>
    </citation>
    <scope>NUCLEOTIDE SEQUENCE [LARGE SCALE GENOMIC DNA]</scope>
    <source>
        <strain evidence="2 3">MAS-1</strain>
    </source>
</reference>
<proteinExistence type="predicted"/>
<feature type="region of interest" description="Disordered" evidence="1">
    <location>
        <begin position="1"/>
        <end position="39"/>
    </location>
</feature>
<feature type="region of interest" description="Disordered" evidence="1">
    <location>
        <begin position="47"/>
        <end position="66"/>
    </location>
</feature>
<keyword evidence="3" id="KW-1185">Reference proteome</keyword>